<protein>
    <recommendedName>
        <fullName evidence="1">UPF0397 protein LCIT_16420</fullName>
    </recommendedName>
</protein>
<comment type="caution">
    <text evidence="2">The sequence shown here is derived from an EMBL/GenBank/DDBJ whole genome shotgun (WGS) entry which is preliminary data.</text>
</comment>
<gene>
    <name evidence="2" type="ORF">LCIT_16420</name>
</gene>
<dbReference type="AlphaFoldDB" id="A0A5A5TZQ4"/>
<dbReference type="PANTHER" id="PTHR37815:SF3">
    <property type="entry name" value="UPF0397 PROTEIN SPR0429"/>
    <property type="match status" value="1"/>
</dbReference>
<dbReference type="InterPro" id="IPR009825">
    <property type="entry name" value="ECF_substrate-spec-like"/>
</dbReference>
<feature type="transmembrane region" description="Helical" evidence="1">
    <location>
        <begin position="49"/>
        <end position="70"/>
    </location>
</feature>
<name>A0A5A5TZQ4_LEUCI</name>
<dbReference type="GeneID" id="61102924"/>
<keyword evidence="1" id="KW-1133">Transmembrane helix</keyword>
<sequence length="188" mass="20127">MHNQKKNQGFSVKSVVATGIGAAVFFVLMKFIAIPTGVPNTTINVAEGWLALIAGLFGPVVGLLVGLIGHTLNDAVTYGAPWWSWVIADGVFGLLLGFGKKYLALEYGELTTKKLVQFNVWQAVSNVLVWVIIAPLGDIIIYKEAAQKVFLQGAVTAVVNTISVAIIGSLLLVAYVKSRPKKSSLRSE</sequence>
<accession>A0A5A5TZQ4</accession>
<feature type="transmembrane region" description="Helical" evidence="1">
    <location>
        <begin position="154"/>
        <end position="176"/>
    </location>
</feature>
<comment type="similarity">
    <text evidence="1">Belongs to the UPF0397 family.</text>
</comment>
<dbReference type="InterPro" id="IPR022914">
    <property type="entry name" value="UPF0397"/>
</dbReference>
<organism evidence="2 3">
    <name type="scientific">Leuconostoc citreum</name>
    <dbReference type="NCBI Taxonomy" id="33964"/>
    <lineage>
        <taxon>Bacteria</taxon>
        <taxon>Bacillati</taxon>
        <taxon>Bacillota</taxon>
        <taxon>Bacilli</taxon>
        <taxon>Lactobacillales</taxon>
        <taxon>Lactobacillaceae</taxon>
        <taxon>Leuconostoc</taxon>
    </lineage>
</organism>
<dbReference type="HAMAP" id="MF_01572">
    <property type="entry name" value="UPF0397"/>
    <property type="match status" value="1"/>
</dbReference>
<feature type="transmembrane region" description="Helical" evidence="1">
    <location>
        <begin position="120"/>
        <end position="142"/>
    </location>
</feature>
<evidence type="ECO:0000313" key="3">
    <source>
        <dbReference type="Proteomes" id="UP000323274"/>
    </source>
</evidence>
<dbReference type="NCBIfam" id="NF010182">
    <property type="entry name" value="PRK13661.1"/>
    <property type="match status" value="1"/>
</dbReference>
<dbReference type="EMBL" id="BJJW01000010">
    <property type="protein sequence ID" value="GDZ84400.1"/>
    <property type="molecule type" value="Genomic_DNA"/>
</dbReference>
<dbReference type="Pfam" id="PF07155">
    <property type="entry name" value="ECF-ribofla_trS"/>
    <property type="match status" value="1"/>
</dbReference>
<keyword evidence="1" id="KW-0812">Transmembrane</keyword>
<comment type="subcellular location">
    <subcellularLocation>
        <location evidence="1">Cell membrane</location>
        <topology evidence="1">Multi-pass membrane protein</topology>
    </subcellularLocation>
</comment>
<dbReference type="Gene3D" id="1.10.1760.20">
    <property type="match status" value="1"/>
</dbReference>
<feature type="transmembrane region" description="Helical" evidence="1">
    <location>
        <begin position="15"/>
        <end position="37"/>
    </location>
</feature>
<keyword evidence="1" id="KW-1003">Cell membrane</keyword>
<dbReference type="GO" id="GO:0005886">
    <property type="term" value="C:plasma membrane"/>
    <property type="evidence" value="ECO:0007669"/>
    <property type="project" value="UniProtKB-SubCell"/>
</dbReference>
<dbReference type="PANTHER" id="PTHR37815">
    <property type="entry name" value="UPF0397 PROTEIN BC_2624-RELATED"/>
    <property type="match status" value="1"/>
</dbReference>
<proteinExistence type="inferred from homology"/>
<feature type="transmembrane region" description="Helical" evidence="1">
    <location>
        <begin position="82"/>
        <end position="99"/>
    </location>
</feature>
<reference evidence="2 3" key="1">
    <citation type="submission" date="2019-04" db="EMBL/GenBank/DDBJ databases">
        <title>A pseudo-fructophilic Leuconostoc citreum strain F192-5 isolated from peel of satsuma mandarin: the first report for isolation and characterization of strain-dependent fructophilic-like characteristics.</title>
        <authorList>
            <person name="Maeno S."/>
            <person name="Tanizawa Y."/>
            <person name="Kajikawa A."/>
            <person name="Kanesaki Y."/>
            <person name="Kubota E."/>
            <person name="Arita M."/>
            <person name="Leon D."/>
            <person name="Endo A."/>
        </authorList>
    </citation>
    <scope>NUCLEOTIDE SEQUENCE [LARGE SCALE GENOMIC DNA]</scope>
    <source>
        <strain evidence="2 3">F192-5</strain>
    </source>
</reference>
<dbReference type="Proteomes" id="UP000323274">
    <property type="component" value="Unassembled WGS sequence"/>
</dbReference>
<evidence type="ECO:0000313" key="2">
    <source>
        <dbReference type="EMBL" id="GDZ84400.1"/>
    </source>
</evidence>
<dbReference type="RefSeq" id="WP_004899578.1">
    <property type="nucleotide sequence ID" value="NZ_BJJW01000010.1"/>
</dbReference>
<keyword evidence="1" id="KW-0472">Membrane</keyword>
<evidence type="ECO:0000256" key="1">
    <source>
        <dbReference type="HAMAP-Rule" id="MF_01572"/>
    </source>
</evidence>